<accession>A0A9D2HF71</accession>
<organism evidence="1 2">
    <name type="scientific">Candidatus Lachnoclostridium stercoravium</name>
    <dbReference type="NCBI Taxonomy" id="2838633"/>
    <lineage>
        <taxon>Bacteria</taxon>
        <taxon>Bacillati</taxon>
        <taxon>Bacillota</taxon>
        <taxon>Clostridia</taxon>
        <taxon>Lachnospirales</taxon>
        <taxon>Lachnospiraceae</taxon>
    </lineage>
</organism>
<comment type="caution">
    <text evidence="1">The sequence shown here is derived from an EMBL/GenBank/DDBJ whole genome shotgun (WGS) entry which is preliminary data.</text>
</comment>
<dbReference type="EMBL" id="DWZA01000025">
    <property type="protein sequence ID" value="HJA70486.1"/>
    <property type="molecule type" value="Genomic_DNA"/>
</dbReference>
<name>A0A9D2HF71_9FIRM</name>
<dbReference type="Proteomes" id="UP000823900">
    <property type="component" value="Unassembled WGS sequence"/>
</dbReference>
<evidence type="ECO:0000313" key="2">
    <source>
        <dbReference type="Proteomes" id="UP000823900"/>
    </source>
</evidence>
<proteinExistence type="predicted"/>
<evidence type="ECO:0008006" key="3">
    <source>
        <dbReference type="Google" id="ProtNLM"/>
    </source>
</evidence>
<reference evidence="1" key="1">
    <citation type="journal article" date="2021" name="PeerJ">
        <title>Extensive microbial diversity within the chicken gut microbiome revealed by metagenomics and culture.</title>
        <authorList>
            <person name="Gilroy R."/>
            <person name="Ravi A."/>
            <person name="Getino M."/>
            <person name="Pursley I."/>
            <person name="Horton D.L."/>
            <person name="Alikhan N.F."/>
            <person name="Baker D."/>
            <person name="Gharbi K."/>
            <person name="Hall N."/>
            <person name="Watson M."/>
            <person name="Adriaenssens E.M."/>
            <person name="Foster-Nyarko E."/>
            <person name="Jarju S."/>
            <person name="Secka A."/>
            <person name="Antonio M."/>
            <person name="Oren A."/>
            <person name="Chaudhuri R.R."/>
            <person name="La Ragione R."/>
            <person name="Hildebrand F."/>
            <person name="Pallen M.J."/>
        </authorList>
    </citation>
    <scope>NUCLEOTIDE SEQUENCE</scope>
    <source>
        <strain evidence="1">CHK178-16964</strain>
    </source>
</reference>
<reference evidence="1" key="2">
    <citation type="submission" date="2021-04" db="EMBL/GenBank/DDBJ databases">
        <authorList>
            <person name="Gilroy R."/>
        </authorList>
    </citation>
    <scope>NUCLEOTIDE SEQUENCE</scope>
    <source>
        <strain evidence="1">CHK178-16964</strain>
    </source>
</reference>
<gene>
    <name evidence="1" type="ORF">IAA07_02760</name>
</gene>
<dbReference type="AlphaFoldDB" id="A0A9D2HF71"/>
<evidence type="ECO:0000313" key="1">
    <source>
        <dbReference type="EMBL" id="HJA70486.1"/>
    </source>
</evidence>
<dbReference type="PROSITE" id="PS51257">
    <property type="entry name" value="PROKAR_LIPOPROTEIN"/>
    <property type="match status" value="1"/>
</dbReference>
<protein>
    <recommendedName>
        <fullName evidence="3">Ryanodine receptor Ryr domain-containing protein</fullName>
    </recommendedName>
</protein>
<sequence length="669" mass="77251">MKRKRWVERHKGLLIMGGTLLTLALAVTGSCQYYMQPQYAGEVVYDRLWSTILYSVVKLYTFSPTVNIGIRTPLCYEIARWAAPLCTAYWLFRALEAVLRHRIELLSRRLGKRRQIAVFGYNEESAAFLQNLAEESEKNRRDKKEEYSIALITEQMPEQELQLQLERKHILVYQADVIHEGNTEEGIAFIRKCLDNFSEIVLFYEDGALNFTILKNFMEYVRQHPAAGKRAARKGRIHCAVRCEKKILKRMVADYYDHQEGEKPFELTSFSMPEMAAWDLFEKMPLYTNSLTWTGEKIKGREAAVQEVMEAIPNPHLLIAGFGRCGQAVFEEALIAGTLSFCSRAEGYERLRITIVDENCARCRRVIESRYPRIEKICDVEYIDENIESIGVDRRLRSLPPVTYIAVCFSDQTVSVSAMEKMAGFLTAPGSWNWIAAKESGPVPIGVRMRSSGAVIGYWMERKREASAYTIQAFGTEKQILTHENVIRSAMEERAKNFNAAYAKIQRQMEASGEEPELTKEELWDGLSFEKKESNRAQVKNAPYMRELLKLLPPLPKREDALKNGRDTDQFLEELERVPVLDLLAAQEHRRWCNFHYASGYAGYDPDRSRKGKISKVEENGEEYYGKVHYCLIDDWTAMKEDQEARKTIIYDVCSIYGYTMCREEENVL</sequence>